<name>A0ABU8B286_9BRAD</name>
<evidence type="ECO:0000313" key="3">
    <source>
        <dbReference type="Proteomes" id="UP001364224"/>
    </source>
</evidence>
<comment type="caution">
    <text evidence="2">The sequence shown here is derived from an EMBL/GenBank/DDBJ whole genome shotgun (WGS) entry which is preliminary data.</text>
</comment>
<accession>A0ABU8B286</accession>
<feature type="compositionally biased region" description="Polar residues" evidence="1">
    <location>
        <begin position="64"/>
        <end position="75"/>
    </location>
</feature>
<dbReference type="EMBL" id="JAZHRV010000001">
    <property type="protein sequence ID" value="MEH2552658.1"/>
    <property type="molecule type" value="Genomic_DNA"/>
</dbReference>
<organism evidence="2 3">
    <name type="scientific">Bradyrhizobium algeriense</name>
    <dbReference type="NCBI Taxonomy" id="634784"/>
    <lineage>
        <taxon>Bacteria</taxon>
        <taxon>Pseudomonadati</taxon>
        <taxon>Pseudomonadota</taxon>
        <taxon>Alphaproteobacteria</taxon>
        <taxon>Hyphomicrobiales</taxon>
        <taxon>Nitrobacteraceae</taxon>
        <taxon>Bradyrhizobium</taxon>
    </lineage>
</organism>
<protein>
    <submittedName>
        <fullName evidence="2">Uncharacterized protein</fullName>
    </submittedName>
</protein>
<sequence>MERDDVCSRGKATSLAIMPDFRNDPGGIVYEPWCSCLNPTRRRRRAVGPRLITSRKRSPWAQRHPSSQPSKNPTMDTVSIVTKASSVIPEIVATTSPLVVTCVTVDAGSRMPDSHATPTTIAAIKGAAAAWKRKTDGKVAAIARASANPLRRVPRLSAITPAKNQTRHARGIQTNNATKYMNVGGKVPTPGGFFQSEHTLLRTRALTRL</sequence>
<keyword evidence="3" id="KW-1185">Reference proteome</keyword>
<dbReference type="Proteomes" id="UP001364224">
    <property type="component" value="Unassembled WGS sequence"/>
</dbReference>
<feature type="compositionally biased region" description="Basic residues" evidence="1">
    <location>
        <begin position="47"/>
        <end position="58"/>
    </location>
</feature>
<evidence type="ECO:0000256" key="1">
    <source>
        <dbReference type="SAM" id="MobiDB-lite"/>
    </source>
</evidence>
<reference evidence="2 3" key="1">
    <citation type="submission" date="2024-02" db="EMBL/GenBank/DDBJ databases">
        <title>Adaptive strategies in a cosmopolitan and abundant soil bacterium.</title>
        <authorList>
            <person name="Carini P."/>
        </authorList>
    </citation>
    <scope>NUCLEOTIDE SEQUENCE [LARGE SCALE GENOMIC DNA]</scope>
    <source>
        <strain evidence="2 3">AZCC 1608</strain>
    </source>
</reference>
<gene>
    <name evidence="2" type="ORF">V1286_000187</name>
</gene>
<proteinExistence type="predicted"/>
<evidence type="ECO:0000313" key="2">
    <source>
        <dbReference type="EMBL" id="MEH2552658.1"/>
    </source>
</evidence>
<feature type="region of interest" description="Disordered" evidence="1">
    <location>
        <begin position="47"/>
        <end position="75"/>
    </location>
</feature>